<feature type="region of interest" description="Disordered" evidence="1">
    <location>
        <begin position="136"/>
        <end position="164"/>
    </location>
</feature>
<dbReference type="RefSeq" id="WP_126170053.1">
    <property type="nucleotide sequence ID" value="NZ_PELL01000086.1"/>
</dbReference>
<evidence type="ECO:0008006" key="4">
    <source>
        <dbReference type="Google" id="ProtNLM"/>
    </source>
</evidence>
<feature type="compositionally biased region" description="Polar residues" evidence="1">
    <location>
        <begin position="150"/>
        <end position="164"/>
    </location>
</feature>
<dbReference type="EMBL" id="PELY01000100">
    <property type="protein sequence ID" value="RTH27133.1"/>
    <property type="molecule type" value="Genomic_DNA"/>
</dbReference>
<accession>A0A430S0U7</accession>
<gene>
    <name evidence="2" type="ORF">CSW38_04210</name>
</gene>
<reference evidence="2 3" key="1">
    <citation type="journal article" date="2019" name="Extremophiles">
        <title>Biogeography of thermophiles and predominance of Thermus scotoductus in domestic water heaters.</title>
        <authorList>
            <person name="Wilpiszeski R.L."/>
            <person name="Zhang Z."/>
            <person name="House C.H."/>
        </authorList>
    </citation>
    <scope>NUCLEOTIDE SEQUENCE [LARGE SCALE GENOMIC DNA]</scope>
    <source>
        <strain evidence="2 3">25_S25</strain>
    </source>
</reference>
<comment type="caution">
    <text evidence="2">The sequence shown here is derived from an EMBL/GenBank/DDBJ whole genome shotgun (WGS) entry which is preliminary data.</text>
</comment>
<evidence type="ECO:0000256" key="1">
    <source>
        <dbReference type="SAM" id="MobiDB-lite"/>
    </source>
</evidence>
<dbReference type="AlphaFoldDB" id="A0A430S0U7"/>
<dbReference type="PROSITE" id="PS51257">
    <property type="entry name" value="PROKAR_LIPOPROTEIN"/>
    <property type="match status" value="1"/>
</dbReference>
<proteinExistence type="predicted"/>
<evidence type="ECO:0000313" key="3">
    <source>
        <dbReference type="Proteomes" id="UP000287306"/>
    </source>
</evidence>
<sequence length="234" mass="25168">MRFAPLFLLVLLSACTRTQDLTPPMLGVTSPPGGVVARGRSLSVEGYALDDGGVQSVRVSSAQGERELLVADERGKKLVSFKFRLEAPQSGQVELTLSATNTAGLTRTLKLPLLLDARPPVIKIERLEPVYETRTRSRQVEVTKPADPNDPTSAPQTVQETRTESFQVQTGIRITGKVSDDTGVDRVALEYGGRFSPLSLPKGKDVPFFVEVPAKSATVIAVDAAGNRASRDVP</sequence>
<name>A0A430S0U7_THESC</name>
<protein>
    <recommendedName>
        <fullName evidence="4">Lipoprotein</fullName>
    </recommendedName>
</protein>
<dbReference type="Proteomes" id="UP000287306">
    <property type="component" value="Unassembled WGS sequence"/>
</dbReference>
<organism evidence="2 3">
    <name type="scientific">Thermus scotoductus</name>
    <dbReference type="NCBI Taxonomy" id="37636"/>
    <lineage>
        <taxon>Bacteria</taxon>
        <taxon>Thermotogati</taxon>
        <taxon>Deinococcota</taxon>
        <taxon>Deinococci</taxon>
        <taxon>Thermales</taxon>
        <taxon>Thermaceae</taxon>
        <taxon>Thermus</taxon>
    </lineage>
</organism>
<evidence type="ECO:0000313" key="2">
    <source>
        <dbReference type="EMBL" id="RTH27133.1"/>
    </source>
</evidence>